<comment type="caution">
    <text evidence="2">The sequence shown here is derived from an EMBL/GenBank/DDBJ whole genome shotgun (WGS) entry which is preliminary data.</text>
</comment>
<keyword evidence="3" id="KW-1185">Reference proteome</keyword>
<feature type="region of interest" description="Disordered" evidence="1">
    <location>
        <begin position="1"/>
        <end position="45"/>
    </location>
</feature>
<evidence type="ECO:0000313" key="3">
    <source>
        <dbReference type="Proteomes" id="UP000237000"/>
    </source>
</evidence>
<name>A0A2P5F0A4_TREOI</name>
<sequence>MVDQGKATSETRRGPMQESNKSDEGGKAERSPETAVVIIKQRSQI</sequence>
<dbReference type="AlphaFoldDB" id="A0A2P5F0A4"/>
<reference evidence="3" key="1">
    <citation type="submission" date="2016-06" db="EMBL/GenBank/DDBJ databases">
        <title>Parallel loss of symbiosis genes in relatives of nitrogen-fixing non-legume Parasponia.</title>
        <authorList>
            <person name="Van Velzen R."/>
            <person name="Holmer R."/>
            <person name="Bu F."/>
            <person name="Rutten L."/>
            <person name="Van Zeijl A."/>
            <person name="Liu W."/>
            <person name="Santuari L."/>
            <person name="Cao Q."/>
            <person name="Sharma T."/>
            <person name="Shen D."/>
            <person name="Roswanjaya Y."/>
            <person name="Wardhani T."/>
            <person name="Kalhor M.S."/>
            <person name="Jansen J."/>
            <person name="Van den Hoogen J."/>
            <person name="Gungor B."/>
            <person name="Hartog M."/>
            <person name="Hontelez J."/>
            <person name="Verver J."/>
            <person name="Yang W.-C."/>
            <person name="Schijlen E."/>
            <person name="Repin R."/>
            <person name="Schilthuizen M."/>
            <person name="Schranz E."/>
            <person name="Heidstra R."/>
            <person name="Miyata K."/>
            <person name="Fedorova E."/>
            <person name="Kohlen W."/>
            <person name="Bisseling T."/>
            <person name="Smit S."/>
            <person name="Geurts R."/>
        </authorList>
    </citation>
    <scope>NUCLEOTIDE SEQUENCE [LARGE SCALE GENOMIC DNA]</scope>
    <source>
        <strain evidence="3">cv. RG33-2</strain>
    </source>
</reference>
<evidence type="ECO:0000256" key="1">
    <source>
        <dbReference type="SAM" id="MobiDB-lite"/>
    </source>
</evidence>
<dbReference type="EMBL" id="JXTC01000076">
    <property type="protein sequence ID" value="PON91213.1"/>
    <property type="molecule type" value="Genomic_DNA"/>
</dbReference>
<feature type="compositionally biased region" description="Basic and acidic residues" evidence="1">
    <location>
        <begin position="9"/>
        <end position="32"/>
    </location>
</feature>
<evidence type="ECO:0000313" key="2">
    <source>
        <dbReference type="EMBL" id="PON91213.1"/>
    </source>
</evidence>
<organism evidence="2 3">
    <name type="scientific">Trema orientale</name>
    <name type="common">Charcoal tree</name>
    <name type="synonym">Celtis orientalis</name>
    <dbReference type="NCBI Taxonomy" id="63057"/>
    <lineage>
        <taxon>Eukaryota</taxon>
        <taxon>Viridiplantae</taxon>
        <taxon>Streptophyta</taxon>
        <taxon>Embryophyta</taxon>
        <taxon>Tracheophyta</taxon>
        <taxon>Spermatophyta</taxon>
        <taxon>Magnoliopsida</taxon>
        <taxon>eudicotyledons</taxon>
        <taxon>Gunneridae</taxon>
        <taxon>Pentapetalae</taxon>
        <taxon>rosids</taxon>
        <taxon>fabids</taxon>
        <taxon>Rosales</taxon>
        <taxon>Cannabaceae</taxon>
        <taxon>Trema</taxon>
    </lineage>
</organism>
<gene>
    <name evidence="2" type="ORF">TorRG33x02_130290</name>
</gene>
<dbReference type="Proteomes" id="UP000237000">
    <property type="component" value="Unassembled WGS sequence"/>
</dbReference>
<protein>
    <submittedName>
        <fullName evidence="2">Uncharacterized protein</fullName>
    </submittedName>
</protein>
<accession>A0A2P5F0A4</accession>
<dbReference type="InParanoid" id="A0A2P5F0A4"/>
<proteinExistence type="predicted"/>